<evidence type="ECO:0000313" key="2">
    <source>
        <dbReference type="Proteomes" id="UP001161691"/>
    </source>
</evidence>
<dbReference type="EMBL" id="JAGRPV010000001">
    <property type="protein sequence ID" value="MDI4643972.1"/>
    <property type="molecule type" value="Genomic_DNA"/>
</dbReference>
<dbReference type="Gene3D" id="1.50.10.20">
    <property type="match status" value="1"/>
</dbReference>
<proteinExistence type="predicted"/>
<dbReference type="SUPFAM" id="SSF48208">
    <property type="entry name" value="Six-hairpin glycosidases"/>
    <property type="match status" value="2"/>
</dbReference>
<comment type="caution">
    <text evidence="1">The sequence shown here is derived from an EMBL/GenBank/DDBJ whole genome shotgun (WGS) entry which is preliminary data.</text>
</comment>
<organism evidence="1 2">
    <name type="scientific">Cohnella hashimotonis</name>
    <dbReference type="NCBI Taxonomy" id="2826895"/>
    <lineage>
        <taxon>Bacteria</taxon>
        <taxon>Bacillati</taxon>
        <taxon>Bacillota</taxon>
        <taxon>Bacilli</taxon>
        <taxon>Bacillales</taxon>
        <taxon>Paenibacillaceae</taxon>
        <taxon>Cohnella</taxon>
    </lineage>
</organism>
<keyword evidence="2" id="KW-1185">Reference proteome</keyword>
<name>A0ABT6TAV8_9BACL</name>
<gene>
    <name evidence="1" type="ORF">KB449_03330</name>
</gene>
<dbReference type="InterPro" id="IPR008928">
    <property type="entry name" value="6-hairpin_glycosidase_sf"/>
</dbReference>
<accession>A0ABT6TAV8</accession>
<protein>
    <submittedName>
        <fullName evidence="1">Glycosyltransferase</fullName>
    </submittedName>
</protein>
<dbReference type="Proteomes" id="UP001161691">
    <property type="component" value="Unassembled WGS sequence"/>
</dbReference>
<dbReference type="RefSeq" id="WP_282907005.1">
    <property type="nucleotide sequence ID" value="NZ_JAGRPV010000001.1"/>
</dbReference>
<evidence type="ECO:0000313" key="1">
    <source>
        <dbReference type="EMBL" id="MDI4643972.1"/>
    </source>
</evidence>
<reference evidence="1" key="1">
    <citation type="submission" date="2023-04" db="EMBL/GenBank/DDBJ databases">
        <title>Comparative genomic analysis of Cohnella hashimotonis sp. nov., isolated from the International Space Station.</title>
        <authorList>
            <person name="Venkateswaran K."/>
            <person name="Simpson A."/>
        </authorList>
    </citation>
    <scope>NUCLEOTIDE SEQUENCE</scope>
    <source>
        <strain evidence="1">F6_2S_P_1</strain>
    </source>
</reference>
<sequence length="367" mass="41202">MELTHVKPLRAEYLRSLTDDTGIFQHTKFGVPDRGHGYTSDDNGRALIAAVILHRNHPGEDWLRLAGTYLSFIHHAQNEDGSFRNFMNYNRSFAESVGSEDCLGRCIWALGFTLSEPTVPDNMQNTCRFMIDRALPRIAELRSPRAIAYALVGLAYMLETKDSLRYAFPYANTDTSEEAASFLPHREIRELIERMADRLLAQFEQYATAEWQWFEDSVTYGNAMLPWALLKAARLSGRADLRYTAKASLAFLTSLTFSKEGYFKPVGSDGWLVRGESAAPYDEQPIEACETLLALYEAYIMLGTPAYLDRAQMCLDWFHGRNSAGLSLIDPQTGGCYDGIHASGLNLNQGSENIVSYCIAHSVIHHA</sequence>